<proteinExistence type="predicted"/>
<dbReference type="Proteomes" id="UP001600894">
    <property type="component" value="Unassembled WGS sequence"/>
</dbReference>
<evidence type="ECO:0000256" key="1">
    <source>
        <dbReference type="SAM" id="Phobius"/>
    </source>
</evidence>
<feature type="transmembrane region" description="Helical" evidence="1">
    <location>
        <begin position="185"/>
        <end position="207"/>
    </location>
</feature>
<gene>
    <name evidence="2" type="ORF">F130042H8_19630</name>
</gene>
<feature type="transmembrane region" description="Helical" evidence="1">
    <location>
        <begin position="127"/>
        <end position="155"/>
    </location>
</feature>
<feature type="transmembrane region" description="Helical" evidence="1">
    <location>
        <begin position="244"/>
        <end position="264"/>
    </location>
</feature>
<organism evidence="2 3">
    <name type="scientific">Enterocloster alcoholdehydrogenati</name>
    <dbReference type="NCBI Taxonomy" id="2547410"/>
    <lineage>
        <taxon>Bacteria</taxon>
        <taxon>Bacillati</taxon>
        <taxon>Bacillota</taxon>
        <taxon>Clostridia</taxon>
        <taxon>Lachnospirales</taxon>
        <taxon>Lachnospiraceae</taxon>
        <taxon>Enterocloster</taxon>
    </lineage>
</organism>
<sequence>MTGLLLWKEHLKEFYEKYNPMIHPLIRFLFTLCTVLSINSTIGYMAKLKNPLVVLMVCLVGALLPNCTLVLLIGCLLAVHLYAVSMEMALIAVLMMIVVGILYYGFKPGDSWLLVLTPLAFLFKIPYAVPLLVGLGGSLCSVIPVSCGVFFYYLVMYVKQNAGVLTGEGAVDMVQRYSQIVRAVFFNQTMIVMIVTCIVGILVVYLIRRMSIDYAWVVAIVAGSVAELLVIFIGDFIFGVSVAPIQMVLGMLVSAALAAVYNFFIFSVDYTRTEYVQFEDEDYYYYVKAVPKMTMSTTDVQVKKISARKRSTREREPGGQRPS</sequence>
<feature type="transmembrane region" description="Helical" evidence="1">
    <location>
        <begin position="214"/>
        <end position="238"/>
    </location>
</feature>
<keyword evidence="1" id="KW-1133">Transmembrane helix</keyword>
<evidence type="ECO:0008006" key="4">
    <source>
        <dbReference type="Google" id="ProtNLM"/>
    </source>
</evidence>
<comment type="caution">
    <text evidence="2">The sequence shown here is derived from an EMBL/GenBank/DDBJ whole genome shotgun (WGS) entry which is preliminary data.</text>
</comment>
<dbReference type="RefSeq" id="WP_176253842.1">
    <property type="nucleotide sequence ID" value="NZ_BAABXL010000001.1"/>
</dbReference>
<name>A0ABQ0AXZ6_9FIRM</name>
<keyword evidence="1" id="KW-0812">Transmembrane</keyword>
<protein>
    <recommendedName>
        <fullName evidence="4">ABC transporter permease</fullName>
    </recommendedName>
</protein>
<feature type="transmembrane region" description="Helical" evidence="1">
    <location>
        <begin position="88"/>
        <end position="106"/>
    </location>
</feature>
<dbReference type="EMBL" id="BAABXL010000001">
    <property type="protein sequence ID" value="GAA6268903.1"/>
    <property type="molecule type" value="Genomic_DNA"/>
</dbReference>
<accession>A0ABQ0AXZ6</accession>
<keyword evidence="1" id="KW-0472">Membrane</keyword>
<keyword evidence="3" id="KW-1185">Reference proteome</keyword>
<evidence type="ECO:0000313" key="2">
    <source>
        <dbReference type="EMBL" id="GAA6268903.1"/>
    </source>
</evidence>
<evidence type="ECO:0000313" key="3">
    <source>
        <dbReference type="Proteomes" id="UP001600894"/>
    </source>
</evidence>
<feature type="transmembrane region" description="Helical" evidence="1">
    <location>
        <begin position="53"/>
        <end position="82"/>
    </location>
</feature>
<reference evidence="2 3" key="1">
    <citation type="submission" date="2024-04" db="EMBL/GenBank/DDBJ databases">
        <title>Defined microbial consortia suppress multidrug-resistant proinflammatory Enterobacteriaceae via ecological control.</title>
        <authorList>
            <person name="Furuichi M."/>
            <person name="Kawaguchi T."/>
            <person name="Pust M."/>
            <person name="Yasuma K."/>
            <person name="Plichta D."/>
            <person name="Hasegawa N."/>
            <person name="Ohya T."/>
            <person name="Bhattarai S."/>
            <person name="Sasajima S."/>
            <person name="Aoto Y."/>
            <person name="Tuganbaev T."/>
            <person name="Yaginuma M."/>
            <person name="Ueda M."/>
            <person name="Okahashi N."/>
            <person name="Amafuji K."/>
            <person name="Kiridooshi Y."/>
            <person name="Sugita K."/>
            <person name="Strazar M."/>
            <person name="Skelly A."/>
            <person name="Suda W."/>
            <person name="Hattori M."/>
            <person name="Nakamoto N."/>
            <person name="Caballero S."/>
            <person name="Norman J."/>
            <person name="Olle B."/>
            <person name="Tanoue T."/>
            <person name="Arita M."/>
            <person name="Bucci V."/>
            <person name="Atarashi K."/>
            <person name="Xavier R."/>
            <person name="Honda K."/>
        </authorList>
    </citation>
    <scope>NUCLEOTIDE SEQUENCE [LARGE SCALE GENOMIC DNA]</scope>
    <source>
        <strain evidence="3">f13</strain>
    </source>
</reference>
<feature type="transmembrane region" description="Helical" evidence="1">
    <location>
        <begin position="25"/>
        <end position="46"/>
    </location>
</feature>